<accession>A0ABD3A4C3</accession>
<evidence type="ECO:0000313" key="6">
    <source>
        <dbReference type="EMBL" id="KAL3526589.1"/>
    </source>
</evidence>
<feature type="domain" description="ATP-dependent RNA helicase PRP5/DDX46/KHDC4 KH" evidence="5">
    <location>
        <begin position="41"/>
        <end position="106"/>
    </location>
</feature>
<dbReference type="Pfam" id="PF23469">
    <property type="entry name" value="KH_12"/>
    <property type="match status" value="1"/>
</dbReference>
<dbReference type="PANTHER" id="PTHR15744:SF0">
    <property type="entry name" value="KH HOMOLOGY DOMAIN-CONTAINING PROTEIN 4"/>
    <property type="match status" value="1"/>
</dbReference>
<dbReference type="EMBL" id="JBJUIK010000005">
    <property type="protein sequence ID" value="KAL3526589.1"/>
    <property type="molecule type" value="Genomic_DNA"/>
</dbReference>
<feature type="compositionally biased region" description="Pro residues" evidence="3">
    <location>
        <begin position="402"/>
        <end position="411"/>
    </location>
</feature>
<evidence type="ECO:0000256" key="2">
    <source>
        <dbReference type="ARBA" id="ARBA00081001"/>
    </source>
</evidence>
<protein>
    <recommendedName>
        <fullName evidence="1">Protein RIK</fullName>
    </recommendedName>
    <alternativeName>
        <fullName evidence="2">Rough sheath 2-interacting KH domain protein</fullName>
    </alternativeName>
</protein>
<reference evidence="6 7" key="1">
    <citation type="submission" date="2024-11" db="EMBL/GenBank/DDBJ databases">
        <title>A near-complete genome assembly of Cinchona calisaya.</title>
        <authorList>
            <person name="Lian D.C."/>
            <person name="Zhao X.W."/>
            <person name="Wei L."/>
        </authorList>
    </citation>
    <scope>NUCLEOTIDE SEQUENCE [LARGE SCALE GENOMIC DNA]</scope>
    <source>
        <tissue evidence="6">Nenye</tissue>
    </source>
</reference>
<proteinExistence type="predicted"/>
<comment type="caution">
    <text evidence="6">The sequence shown here is derived from an EMBL/GenBank/DDBJ whole genome shotgun (WGS) entry which is preliminary data.</text>
</comment>
<dbReference type="InterPro" id="IPR055256">
    <property type="entry name" value="KH_1_KHDC4/BBP-like"/>
</dbReference>
<evidence type="ECO:0000256" key="3">
    <source>
        <dbReference type="SAM" id="MobiDB-lite"/>
    </source>
</evidence>
<dbReference type="Proteomes" id="UP001630127">
    <property type="component" value="Unassembled WGS sequence"/>
</dbReference>
<feature type="region of interest" description="Disordered" evidence="3">
    <location>
        <begin position="402"/>
        <end position="441"/>
    </location>
</feature>
<evidence type="ECO:0000259" key="4">
    <source>
        <dbReference type="Pfam" id="PF22675"/>
    </source>
</evidence>
<dbReference type="InterPro" id="IPR056149">
    <property type="entry name" value="PRP5/DDX46/KHDC4_KH"/>
</dbReference>
<name>A0ABD3A4C3_9GENT</name>
<dbReference type="PANTHER" id="PTHR15744">
    <property type="entry name" value="BLOM7"/>
    <property type="match status" value="1"/>
</dbReference>
<dbReference type="Pfam" id="PF22675">
    <property type="entry name" value="KH-I_KHDC4-BBP"/>
    <property type="match status" value="1"/>
</dbReference>
<sequence length="441" mass="46690">MPGVATIPVSSFSNPLTAGIATFLPVLQVPLQQHAVATAQKLNQIQNCTGAIVITRGKYRRPNAPGDGEIPLYLHISAGARLETTAERIKAVDHAAAMVEEMLKHGSFNNGVNVNHLLSACVFLGFEADPSLNIAARIRGPNNQYVNHIMNETGVTVLLTGHGSGNSESAQDDEGQQPLNLLLSSNNPKILEHAKFLAENLLDTISAEFGFPHLKVYGAVPPPPQLLAGVQSSMDESNSNTLPPASLIESAMGSISSTFSSITVPGASDVASQGPVAHVTAGRSYNGYGGIYPQATPLQQVALTLRQSTSPVTAVVAPAVTIASTPSFASTYSSAEKDKHSLQKRKFQELPTLVKGQANPNQGLELAKPCELTSDVVAKDIKSLKQPSTMVCFKPLQEQCPPPPMPPPPPKFTSLTPDVYGGKNVHNESRTKSVPDSFMIS</sequence>
<keyword evidence="7" id="KW-1185">Reference proteome</keyword>
<dbReference type="AlphaFoldDB" id="A0ABD3A4C3"/>
<dbReference type="InterPro" id="IPR031121">
    <property type="entry name" value="RIK/BLOM7"/>
</dbReference>
<gene>
    <name evidence="6" type="ORF">ACH5RR_011245</name>
</gene>
<dbReference type="SUPFAM" id="SSF54791">
    <property type="entry name" value="Eukaryotic type KH-domain (KH-domain type I)"/>
    <property type="match status" value="1"/>
</dbReference>
<evidence type="ECO:0000259" key="5">
    <source>
        <dbReference type="Pfam" id="PF23469"/>
    </source>
</evidence>
<dbReference type="InterPro" id="IPR036612">
    <property type="entry name" value="KH_dom_type_1_sf"/>
</dbReference>
<dbReference type="Gene3D" id="3.30.1370.10">
    <property type="entry name" value="K Homology domain, type 1"/>
    <property type="match status" value="1"/>
</dbReference>
<evidence type="ECO:0000313" key="7">
    <source>
        <dbReference type="Proteomes" id="UP001630127"/>
    </source>
</evidence>
<feature type="domain" description="KHDC4/BBP-like KH-domain type I" evidence="4">
    <location>
        <begin position="128"/>
        <end position="203"/>
    </location>
</feature>
<dbReference type="FunFam" id="3.30.1370.10:FF:000037">
    <property type="entry name" value="KH domain protein"/>
    <property type="match status" value="1"/>
</dbReference>
<organism evidence="6 7">
    <name type="scientific">Cinchona calisaya</name>
    <dbReference type="NCBI Taxonomy" id="153742"/>
    <lineage>
        <taxon>Eukaryota</taxon>
        <taxon>Viridiplantae</taxon>
        <taxon>Streptophyta</taxon>
        <taxon>Embryophyta</taxon>
        <taxon>Tracheophyta</taxon>
        <taxon>Spermatophyta</taxon>
        <taxon>Magnoliopsida</taxon>
        <taxon>eudicotyledons</taxon>
        <taxon>Gunneridae</taxon>
        <taxon>Pentapetalae</taxon>
        <taxon>asterids</taxon>
        <taxon>lamiids</taxon>
        <taxon>Gentianales</taxon>
        <taxon>Rubiaceae</taxon>
        <taxon>Cinchonoideae</taxon>
        <taxon>Cinchoneae</taxon>
        <taxon>Cinchona</taxon>
    </lineage>
</organism>
<evidence type="ECO:0000256" key="1">
    <source>
        <dbReference type="ARBA" id="ARBA00070402"/>
    </source>
</evidence>